<organism evidence="1 2">
    <name type="scientific">Cystobacter ferrugineus</name>
    <dbReference type="NCBI Taxonomy" id="83449"/>
    <lineage>
        <taxon>Bacteria</taxon>
        <taxon>Pseudomonadati</taxon>
        <taxon>Myxococcota</taxon>
        <taxon>Myxococcia</taxon>
        <taxon>Myxococcales</taxon>
        <taxon>Cystobacterineae</taxon>
        <taxon>Archangiaceae</taxon>
        <taxon>Cystobacter</taxon>
    </lineage>
</organism>
<sequence length="73" mass="8762">MPRSSRRSERLLLSLGEWPDAIDTAKEHHLPQYLALAHLMEPFLYEQHTNRFSVERDIMRHWVRHLSRIVGET</sequence>
<dbReference type="Pfam" id="PF11876">
    <property type="entry name" value="TsiV"/>
    <property type="match status" value="1"/>
</dbReference>
<reference evidence="2" key="1">
    <citation type="submission" date="2016-11" db="EMBL/GenBank/DDBJ databases">
        <authorList>
            <person name="Shukria A."/>
            <person name="Stevens D.C."/>
        </authorList>
    </citation>
    <scope>NUCLEOTIDE SEQUENCE [LARGE SCALE GENOMIC DNA]</scope>
    <source>
        <strain evidence="2">Cbfe23</strain>
    </source>
</reference>
<dbReference type="Proteomes" id="UP000182229">
    <property type="component" value="Unassembled WGS sequence"/>
</dbReference>
<name>A0A1L9BJL0_9BACT</name>
<dbReference type="STRING" id="83449.BON30_04120"/>
<reference evidence="1 2" key="2">
    <citation type="submission" date="2016-12" db="EMBL/GenBank/DDBJ databases">
        <title>Draft Genome Sequence of Cystobacter ferrugineus Strain Cbfe23.</title>
        <authorList>
            <person name="Akbar S."/>
            <person name="Dowd S.E."/>
            <person name="Stevens D.C."/>
        </authorList>
    </citation>
    <scope>NUCLEOTIDE SEQUENCE [LARGE SCALE GENOMIC DNA]</scope>
    <source>
        <strain evidence="1 2">Cbfe23</strain>
    </source>
</reference>
<evidence type="ECO:0000313" key="1">
    <source>
        <dbReference type="EMBL" id="OJH42395.1"/>
    </source>
</evidence>
<dbReference type="EMBL" id="MPIN01000001">
    <property type="protein sequence ID" value="OJH42395.1"/>
    <property type="molecule type" value="Genomic_DNA"/>
</dbReference>
<keyword evidence="2" id="KW-1185">Reference proteome</keyword>
<evidence type="ECO:0000313" key="2">
    <source>
        <dbReference type="Proteomes" id="UP000182229"/>
    </source>
</evidence>
<dbReference type="RefSeq" id="WP_071896486.1">
    <property type="nucleotide sequence ID" value="NZ_MPIN01000001.1"/>
</dbReference>
<dbReference type="AlphaFoldDB" id="A0A1L9BJL0"/>
<comment type="caution">
    <text evidence="1">The sequence shown here is derived from an EMBL/GenBank/DDBJ whole genome shotgun (WGS) entry which is preliminary data.</text>
</comment>
<protein>
    <submittedName>
        <fullName evidence="1">Uncharacterized protein</fullName>
    </submittedName>
</protein>
<dbReference type="InterPro" id="IPR021815">
    <property type="entry name" value="TsiV"/>
</dbReference>
<accession>A0A1L9BJL0</accession>
<gene>
    <name evidence="1" type="ORF">BON30_04120</name>
</gene>
<proteinExistence type="predicted"/>